<dbReference type="OrthoDB" id="7285394at2"/>
<evidence type="ECO:0008006" key="4">
    <source>
        <dbReference type="Google" id="ProtNLM"/>
    </source>
</evidence>
<keyword evidence="1" id="KW-0472">Membrane</keyword>
<keyword evidence="3" id="KW-1185">Reference proteome</keyword>
<keyword evidence="1" id="KW-0812">Transmembrane</keyword>
<dbReference type="EMBL" id="FPKU01000002">
    <property type="protein sequence ID" value="SFZ85044.1"/>
    <property type="molecule type" value="Genomic_DNA"/>
</dbReference>
<protein>
    <recommendedName>
        <fullName evidence="4">DUF2628 domain-containing protein</fullName>
    </recommendedName>
</protein>
<reference evidence="2 3" key="1">
    <citation type="submission" date="2016-11" db="EMBL/GenBank/DDBJ databases">
        <authorList>
            <person name="Jaros S."/>
            <person name="Januszkiewicz K."/>
            <person name="Wedrychowicz H."/>
        </authorList>
    </citation>
    <scope>NUCLEOTIDE SEQUENCE [LARGE SCALE GENOMIC DNA]</scope>
    <source>
        <strain evidence="2 3">ATCC 23634</strain>
    </source>
</reference>
<feature type="transmembrane region" description="Helical" evidence="1">
    <location>
        <begin position="76"/>
        <end position="93"/>
    </location>
</feature>
<name>A0A1K2HYJ1_9HYPH</name>
<evidence type="ECO:0000256" key="1">
    <source>
        <dbReference type="SAM" id="Phobius"/>
    </source>
</evidence>
<gene>
    <name evidence="2" type="ORF">SAMN02983003_2352</name>
</gene>
<dbReference type="AlphaFoldDB" id="A0A1K2HYJ1"/>
<keyword evidence="1" id="KW-1133">Transmembrane helix</keyword>
<dbReference type="InterPro" id="IPR024399">
    <property type="entry name" value="DUF2628"/>
</dbReference>
<dbReference type="STRING" id="665118.SAMN02983003_2352"/>
<dbReference type="RefSeq" id="WP_072343022.1">
    <property type="nucleotide sequence ID" value="NZ_FPKU01000002.1"/>
</dbReference>
<dbReference type="Proteomes" id="UP000183447">
    <property type="component" value="Unassembled WGS sequence"/>
</dbReference>
<feature type="transmembrane region" description="Helical" evidence="1">
    <location>
        <begin position="49"/>
        <end position="70"/>
    </location>
</feature>
<sequence length="131" mass="13864">MQLISLFEKSPSAVPAAAEPFGALPVAVADRFSWPAFVFAPVWLLVNRLWLIGLGFIGLVVLLGLASRWIGGDAAFLAYACLCLLVGLEAAALRRVALARRGYLSVGERMAADADAALLAWLDTPAKGVEP</sequence>
<evidence type="ECO:0000313" key="3">
    <source>
        <dbReference type="Proteomes" id="UP000183447"/>
    </source>
</evidence>
<proteinExistence type="predicted"/>
<evidence type="ECO:0000313" key="2">
    <source>
        <dbReference type="EMBL" id="SFZ85044.1"/>
    </source>
</evidence>
<dbReference type="Pfam" id="PF10947">
    <property type="entry name" value="DUF2628"/>
    <property type="match status" value="1"/>
</dbReference>
<organism evidence="2 3">
    <name type="scientific">Devosia enhydra</name>
    <dbReference type="NCBI Taxonomy" id="665118"/>
    <lineage>
        <taxon>Bacteria</taxon>
        <taxon>Pseudomonadati</taxon>
        <taxon>Pseudomonadota</taxon>
        <taxon>Alphaproteobacteria</taxon>
        <taxon>Hyphomicrobiales</taxon>
        <taxon>Devosiaceae</taxon>
        <taxon>Devosia</taxon>
    </lineage>
</organism>
<accession>A0A1K2HYJ1</accession>